<keyword evidence="4" id="KW-1185">Reference proteome</keyword>
<evidence type="ECO:0000313" key="4">
    <source>
        <dbReference type="Proteomes" id="UP000002640"/>
    </source>
</evidence>
<dbReference type="InParanoid" id="G5AI26"/>
<dbReference type="Proteomes" id="UP000002640">
    <property type="component" value="Unassembled WGS sequence"/>
</dbReference>
<feature type="compositionally biased region" description="Low complexity" evidence="2">
    <location>
        <begin position="141"/>
        <end position="161"/>
    </location>
</feature>
<sequence>MGHGPKWRRDEDEALAAAYAAEVETARTEGSATLWDAVHDQLKTARSARALQNRWFIIAKDVATFVECLAGEAGEEEEEESEAAIERALATFREVTDRDFEFLGCWRCARNCPKFSSTQQQQQQQQQQQGQRRSVWTAVQAERTASSSRAAAAPTETQQQTRVATTNLRAGATATTGVTIAPTTARATTTTTAAVREAREVVALRPTPSLAPSLSMDLVLMQQQQQLASELKRKNDLQEDEMAMRLFGEERQSEESIRFFTLLKRKKLLLLEREVDELERAQQRRRLS</sequence>
<name>G5AI26_PHYSP</name>
<dbReference type="PANTHER" id="PTHR45125">
    <property type="entry name" value="F21J9.4-RELATED"/>
    <property type="match status" value="1"/>
</dbReference>
<feature type="coiled-coil region" evidence="1">
    <location>
        <begin position="220"/>
        <end position="284"/>
    </location>
</feature>
<dbReference type="PANTHER" id="PTHR45125:SF3">
    <property type="entry name" value="NO-APICAL-MERISTEM-ASSOCIATED CARBOXY-TERMINAL DOMAIN PROTEIN"/>
    <property type="match status" value="1"/>
</dbReference>
<feature type="compositionally biased region" description="Low complexity" evidence="2">
    <location>
        <begin position="170"/>
        <end position="191"/>
    </location>
</feature>
<reference evidence="3 4" key="1">
    <citation type="journal article" date="2006" name="Science">
        <title>Phytophthora genome sequences uncover evolutionary origins and mechanisms of pathogenesis.</title>
        <authorList>
            <person name="Tyler B.M."/>
            <person name="Tripathy S."/>
            <person name="Zhang X."/>
            <person name="Dehal P."/>
            <person name="Jiang R.H."/>
            <person name="Aerts A."/>
            <person name="Arredondo F.D."/>
            <person name="Baxter L."/>
            <person name="Bensasson D."/>
            <person name="Beynon J.L."/>
            <person name="Chapman J."/>
            <person name="Damasceno C.M."/>
            <person name="Dorrance A.E."/>
            <person name="Dou D."/>
            <person name="Dickerman A.W."/>
            <person name="Dubchak I.L."/>
            <person name="Garbelotto M."/>
            <person name="Gijzen M."/>
            <person name="Gordon S.G."/>
            <person name="Govers F."/>
            <person name="Grunwald N.J."/>
            <person name="Huang W."/>
            <person name="Ivors K.L."/>
            <person name="Jones R.W."/>
            <person name="Kamoun S."/>
            <person name="Krampis K."/>
            <person name="Lamour K.H."/>
            <person name="Lee M.K."/>
            <person name="McDonald W.H."/>
            <person name="Medina M."/>
            <person name="Meijer H.J."/>
            <person name="Nordberg E.K."/>
            <person name="Maclean D.J."/>
            <person name="Ospina-Giraldo M.D."/>
            <person name="Morris P.F."/>
            <person name="Phuntumart V."/>
            <person name="Putnam N.H."/>
            <person name="Rash S."/>
            <person name="Rose J.K."/>
            <person name="Sakihama Y."/>
            <person name="Salamov A.A."/>
            <person name="Savidor A."/>
            <person name="Scheuring C.F."/>
            <person name="Smith B.M."/>
            <person name="Sobral B.W."/>
            <person name="Terry A."/>
            <person name="Torto-Alalibo T.A."/>
            <person name="Win J."/>
            <person name="Xu Z."/>
            <person name="Zhang H."/>
            <person name="Grigoriev I.V."/>
            <person name="Rokhsar D.S."/>
            <person name="Boore J.L."/>
        </authorList>
    </citation>
    <scope>NUCLEOTIDE SEQUENCE [LARGE SCALE GENOMIC DNA]</scope>
    <source>
        <strain evidence="3 4">P6497</strain>
    </source>
</reference>
<dbReference type="RefSeq" id="XP_009539697.1">
    <property type="nucleotide sequence ID" value="XM_009541402.1"/>
</dbReference>
<dbReference type="AlphaFoldDB" id="G5AI26"/>
<evidence type="ECO:0000313" key="3">
    <source>
        <dbReference type="EMBL" id="EGZ04855.1"/>
    </source>
</evidence>
<dbReference type="SMR" id="G5AI26"/>
<feature type="compositionally biased region" description="Low complexity" evidence="2">
    <location>
        <begin position="121"/>
        <end position="131"/>
    </location>
</feature>
<protein>
    <recommendedName>
        <fullName evidence="5">Myb-like domain-containing protein</fullName>
    </recommendedName>
</protein>
<feature type="region of interest" description="Disordered" evidence="2">
    <location>
        <begin position="121"/>
        <end position="191"/>
    </location>
</feature>
<dbReference type="OMA" id="RWILISQ"/>
<evidence type="ECO:0000256" key="1">
    <source>
        <dbReference type="SAM" id="Coils"/>
    </source>
</evidence>
<gene>
    <name evidence="3" type="ORF">PHYSODRAFT_342935</name>
</gene>
<evidence type="ECO:0000256" key="2">
    <source>
        <dbReference type="SAM" id="MobiDB-lite"/>
    </source>
</evidence>
<dbReference type="STRING" id="1094619.G5AI26"/>
<evidence type="ECO:0008006" key="5">
    <source>
        <dbReference type="Google" id="ProtNLM"/>
    </source>
</evidence>
<dbReference type="EMBL" id="JH159173">
    <property type="protein sequence ID" value="EGZ04855.1"/>
    <property type="molecule type" value="Genomic_DNA"/>
</dbReference>
<dbReference type="GeneID" id="20648415"/>
<organism evidence="3 4">
    <name type="scientific">Phytophthora sojae (strain P6497)</name>
    <name type="common">Soybean stem and root rot agent</name>
    <name type="synonym">Phytophthora megasperma f. sp. glycines</name>
    <dbReference type="NCBI Taxonomy" id="1094619"/>
    <lineage>
        <taxon>Eukaryota</taxon>
        <taxon>Sar</taxon>
        <taxon>Stramenopiles</taxon>
        <taxon>Oomycota</taxon>
        <taxon>Peronosporomycetes</taxon>
        <taxon>Peronosporales</taxon>
        <taxon>Peronosporaceae</taxon>
        <taxon>Phytophthora</taxon>
    </lineage>
</organism>
<keyword evidence="1" id="KW-0175">Coiled coil</keyword>
<proteinExistence type="predicted"/>
<accession>G5AI26</accession>
<dbReference type="KEGG" id="psoj:PHYSODRAFT_342935"/>